<dbReference type="Proteomes" id="UP000502677">
    <property type="component" value="Chromosome"/>
</dbReference>
<dbReference type="KEGG" id="lvi:G7068_05975"/>
<name>A0A6G7XDZ7_9MICO</name>
<gene>
    <name evidence="1" type="ORF">G7068_05975</name>
</gene>
<evidence type="ECO:0000313" key="2">
    <source>
        <dbReference type="Proteomes" id="UP000502677"/>
    </source>
</evidence>
<organism evidence="1 2">
    <name type="scientific">Leucobacter viscericola</name>
    <dbReference type="NCBI Taxonomy" id="2714935"/>
    <lineage>
        <taxon>Bacteria</taxon>
        <taxon>Bacillati</taxon>
        <taxon>Actinomycetota</taxon>
        <taxon>Actinomycetes</taxon>
        <taxon>Micrococcales</taxon>
        <taxon>Microbacteriaceae</taxon>
        <taxon>Leucobacter</taxon>
    </lineage>
</organism>
<dbReference type="EMBL" id="CP049863">
    <property type="protein sequence ID" value="QIK62795.1"/>
    <property type="molecule type" value="Genomic_DNA"/>
</dbReference>
<reference evidence="1 2" key="1">
    <citation type="submission" date="2020-03" db="EMBL/GenBank/DDBJ databases">
        <title>Leucobacter sp. nov., isolated from beetles.</title>
        <authorList>
            <person name="Hyun D.-W."/>
            <person name="Bae J.-W."/>
        </authorList>
    </citation>
    <scope>NUCLEOTIDE SEQUENCE [LARGE SCALE GENOMIC DNA]</scope>
    <source>
        <strain evidence="1 2">HDW9C</strain>
    </source>
</reference>
<evidence type="ECO:0000313" key="1">
    <source>
        <dbReference type="EMBL" id="QIK62795.1"/>
    </source>
</evidence>
<accession>A0A6G7XDZ7</accession>
<dbReference type="RefSeq" id="WP_166290215.1">
    <property type="nucleotide sequence ID" value="NZ_CP049863.1"/>
</dbReference>
<sequence length="47" mass="5287">MNGVAPARRTIRLFPGYGRDWPLWENSTPTWNVGYTTTPETYGLSVG</sequence>
<dbReference type="AlphaFoldDB" id="A0A6G7XDZ7"/>
<keyword evidence="2" id="KW-1185">Reference proteome</keyword>
<protein>
    <submittedName>
        <fullName evidence="1">Uncharacterized protein</fullName>
    </submittedName>
</protein>
<proteinExistence type="predicted"/>